<reference evidence="5" key="1">
    <citation type="submission" date="2021-03" db="EMBL/GenBank/DDBJ databases">
        <title>Evolutionary innovations through gain and loss of genes in the ectomycorrhizal Boletales.</title>
        <authorList>
            <person name="Wu G."/>
            <person name="Miyauchi S."/>
            <person name="Morin E."/>
            <person name="Yang Z.-L."/>
            <person name="Xu J."/>
            <person name="Martin F.M."/>
        </authorList>
    </citation>
    <scope>NUCLEOTIDE SEQUENCE</scope>
    <source>
        <strain evidence="5">BR01</strain>
    </source>
</reference>
<evidence type="ECO:0000256" key="1">
    <source>
        <dbReference type="PROSITE-ProRule" id="PRU00108"/>
    </source>
</evidence>
<sequence length="295" mass="32674">MLTHPALSISSRSSTLSSPDALSSFNGQEDCLTADSPISSSSRDASVDMQDPMDVDVHVGSSQESLHDTLSRRSLRNRALLSDKASLRFRPNPVPLSTRSKSHARGASDDSLRKKVQKHPGSHPTPKPHSERDARVRELKSRALAIPSTGKTPATVRQRMVMQMVYDEITPYPDEAWVAQLGIMIQREYHQVKNWFSNQRQKDARDSRQSPQPSASSNLESSLCKIVCDGRDMRIRASALDVCAADGWSDTFFDEVVMIHNFRLLAKQSQDEARAALLGSPVGTMDLPHTPSRLS</sequence>
<accession>A0A8I3AF36</accession>
<dbReference type="AlphaFoldDB" id="A0A8I3AF36"/>
<dbReference type="OrthoDB" id="2963517at2759"/>
<dbReference type="PROSITE" id="PS50071">
    <property type="entry name" value="HOMEOBOX_2"/>
    <property type="match status" value="1"/>
</dbReference>
<dbReference type="GO" id="GO:0005634">
    <property type="term" value="C:nucleus"/>
    <property type="evidence" value="ECO:0007669"/>
    <property type="project" value="UniProtKB-SubCell"/>
</dbReference>
<evidence type="ECO:0000313" key="6">
    <source>
        <dbReference type="Proteomes" id="UP000683000"/>
    </source>
</evidence>
<evidence type="ECO:0000256" key="2">
    <source>
        <dbReference type="RuleBase" id="RU000682"/>
    </source>
</evidence>
<dbReference type="Gene3D" id="1.10.10.60">
    <property type="entry name" value="Homeodomain-like"/>
    <property type="match status" value="1"/>
</dbReference>
<feature type="compositionally biased region" description="Low complexity" evidence="3">
    <location>
        <begin position="35"/>
        <end position="48"/>
    </location>
</feature>
<keyword evidence="1 2" id="KW-0539">Nucleus</keyword>
<keyword evidence="1 2" id="KW-0238">DNA-binding</keyword>
<organism evidence="5 6">
    <name type="scientific">Boletus reticuloceps</name>
    <dbReference type="NCBI Taxonomy" id="495285"/>
    <lineage>
        <taxon>Eukaryota</taxon>
        <taxon>Fungi</taxon>
        <taxon>Dikarya</taxon>
        <taxon>Basidiomycota</taxon>
        <taxon>Agaricomycotina</taxon>
        <taxon>Agaricomycetes</taxon>
        <taxon>Agaricomycetidae</taxon>
        <taxon>Boletales</taxon>
        <taxon>Boletineae</taxon>
        <taxon>Boletaceae</taxon>
        <taxon>Boletoideae</taxon>
        <taxon>Boletus</taxon>
    </lineage>
</organism>
<keyword evidence="1 2" id="KW-0371">Homeobox</keyword>
<gene>
    <name evidence="5" type="ORF">JVT61DRAFT_5428</name>
</gene>
<dbReference type="GO" id="GO:0003677">
    <property type="term" value="F:DNA binding"/>
    <property type="evidence" value="ECO:0007669"/>
    <property type="project" value="UniProtKB-UniRule"/>
</dbReference>
<dbReference type="InterPro" id="IPR001356">
    <property type="entry name" value="HD"/>
</dbReference>
<evidence type="ECO:0000256" key="3">
    <source>
        <dbReference type="SAM" id="MobiDB-lite"/>
    </source>
</evidence>
<name>A0A8I3AF36_9AGAM</name>
<dbReference type="SUPFAM" id="SSF46689">
    <property type="entry name" value="Homeodomain-like"/>
    <property type="match status" value="1"/>
</dbReference>
<protein>
    <recommendedName>
        <fullName evidence="4">Homeobox domain-containing protein</fullName>
    </recommendedName>
</protein>
<feature type="compositionally biased region" description="Low complexity" evidence="3">
    <location>
        <begin position="7"/>
        <end position="24"/>
    </location>
</feature>
<comment type="subcellular location">
    <subcellularLocation>
        <location evidence="1 2">Nucleus</location>
    </subcellularLocation>
</comment>
<proteinExistence type="predicted"/>
<evidence type="ECO:0000259" key="4">
    <source>
        <dbReference type="PROSITE" id="PS50071"/>
    </source>
</evidence>
<feature type="region of interest" description="Disordered" evidence="3">
    <location>
        <begin position="89"/>
        <end position="136"/>
    </location>
</feature>
<feature type="region of interest" description="Disordered" evidence="3">
    <location>
        <begin position="1"/>
        <end position="48"/>
    </location>
</feature>
<keyword evidence="6" id="KW-1185">Reference proteome</keyword>
<dbReference type="SMART" id="SM00389">
    <property type="entry name" value="HOX"/>
    <property type="match status" value="1"/>
</dbReference>
<dbReference type="InterPro" id="IPR009057">
    <property type="entry name" value="Homeodomain-like_sf"/>
</dbReference>
<dbReference type="Proteomes" id="UP000683000">
    <property type="component" value="Unassembled WGS sequence"/>
</dbReference>
<dbReference type="CDD" id="cd00086">
    <property type="entry name" value="homeodomain"/>
    <property type="match status" value="1"/>
</dbReference>
<dbReference type="EMBL" id="JAGFBS010000002">
    <property type="protein sequence ID" value="KAG6381033.1"/>
    <property type="molecule type" value="Genomic_DNA"/>
</dbReference>
<evidence type="ECO:0000313" key="5">
    <source>
        <dbReference type="EMBL" id="KAG6381033.1"/>
    </source>
</evidence>
<comment type="caution">
    <text evidence="5">The sequence shown here is derived from an EMBL/GenBank/DDBJ whole genome shotgun (WGS) entry which is preliminary data.</text>
</comment>
<feature type="DNA-binding region" description="Homeobox" evidence="1">
    <location>
        <begin position="153"/>
        <end position="207"/>
    </location>
</feature>
<dbReference type="Pfam" id="PF00046">
    <property type="entry name" value="Homeodomain"/>
    <property type="match status" value="1"/>
</dbReference>
<feature type="domain" description="Homeobox" evidence="4">
    <location>
        <begin position="151"/>
        <end position="206"/>
    </location>
</feature>